<dbReference type="SUPFAM" id="SSF51230">
    <property type="entry name" value="Single hybrid motif"/>
    <property type="match status" value="1"/>
</dbReference>
<dbReference type="PANTHER" id="PTHR45266:SF3">
    <property type="entry name" value="OXALOACETATE DECARBOXYLASE ALPHA CHAIN"/>
    <property type="match status" value="1"/>
</dbReference>
<dbReference type="InterPro" id="IPR050709">
    <property type="entry name" value="Biotin_Carboxyl_Carrier/Decarb"/>
</dbReference>
<comment type="pathway">
    <text evidence="1 8">Lipid metabolism; fatty acid biosynthesis.</text>
</comment>
<dbReference type="Gene3D" id="2.40.50.100">
    <property type="match status" value="1"/>
</dbReference>
<keyword evidence="7 8" id="KW-0092">Biotin</keyword>
<gene>
    <name evidence="10" type="ORF">GCM10010406_20940</name>
</gene>
<evidence type="ECO:0000256" key="8">
    <source>
        <dbReference type="RuleBase" id="RU364072"/>
    </source>
</evidence>
<dbReference type="InterPro" id="IPR000089">
    <property type="entry name" value="Biotin_lipoyl"/>
</dbReference>
<evidence type="ECO:0000256" key="6">
    <source>
        <dbReference type="ARBA" id="ARBA00023160"/>
    </source>
</evidence>
<sequence length="223" mass="23290">MINSDTREHRENGHRPVGVMGEIVAADPVQQQANVQHANVQQQANGQAPLSQAALDSVCRSVTELARTAPEPPSRIRLQHGQTTVEMEWPGPAPVATPAAAAVAAAAAPAASGSPAATAVAAGPAPEAAPAAQDRLRYVCAPMVGTFYHAREPEAPPFVSVGDLVRPGQPVGILEVMKMMSTVEADVAGRVVEVVAPNGQPVEFQQRLLAVEPLSDDEADDRR</sequence>
<comment type="caution">
    <text evidence="10">The sequence shown here is derived from an EMBL/GenBank/DDBJ whole genome shotgun (WGS) entry which is preliminary data.</text>
</comment>
<evidence type="ECO:0000313" key="11">
    <source>
        <dbReference type="Proteomes" id="UP001501358"/>
    </source>
</evidence>
<dbReference type="InterPro" id="IPR001249">
    <property type="entry name" value="AcCoA_biotinCC"/>
</dbReference>
<evidence type="ECO:0000256" key="1">
    <source>
        <dbReference type="ARBA" id="ARBA00005194"/>
    </source>
</evidence>
<reference evidence="11" key="1">
    <citation type="journal article" date="2019" name="Int. J. Syst. Evol. Microbiol.">
        <title>The Global Catalogue of Microorganisms (GCM) 10K type strain sequencing project: providing services to taxonomists for standard genome sequencing and annotation.</title>
        <authorList>
            <consortium name="The Broad Institute Genomics Platform"/>
            <consortium name="The Broad Institute Genome Sequencing Center for Infectious Disease"/>
            <person name="Wu L."/>
            <person name="Ma J."/>
        </authorList>
    </citation>
    <scope>NUCLEOTIDE SEQUENCE [LARGE SCALE GENOMIC DNA]</scope>
    <source>
        <strain evidence="11">JCM 6307</strain>
    </source>
</reference>
<evidence type="ECO:0000256" key="2">
    <source>
        <dbReference type="ARBA" id="ARBA00017562"/>
    </source>
</evidence>
<dbReference type="InterPro" id="IPR011053">
    <property type="entry name" value="Single_hybrid_motif"/>
</dbReference>
<accession>A0ABP5YNS8</accession>
<dbReference type="PROSITE" id="PS50968">
    <property type="entry name" value="BIOTINYL_LIPOYL"/>
    <property type="match status" value="1"/>
</dbReference>
<evidence type="ECO:0000259" key="9">
    <source>
        <dbReference type="PROSITE" id="PS50968"/>
    </source>
</evidence>
<dbReference type="PANTHER" id="PTHR45266">
    <property type="entry name" value="OXALOACETATE DECARBOXYLASE ALPHA CHAIN"/>
    <property type="match status" value="1"/>
</dbReference>
<organism evidence="10 11">
    <name type="scientific">Streptomyces thermolineatus</name>
    <dbReference type="NCBI Taxonomy" id="44033"/>
    <lineage>
        <taxon>Bacteria</taxon>
        <taxon>Bacillati</taxon>
        <taxon>Actinomycetota</taxon>
        <taxon>Actinomycetes</taxon>
        <taxon>Kitasatosporales</taxon>
        <taxon>Streptomycetaceae</taxon>
        <taxon>Streptomyces</taxon>
    </lineage>
</organism>
<dbReference type="Proteomes" id="UP001501358">
    <property type="component" value="Unassembled WGS sequence"/>
</dbReference>
<proteinExistence type="predicted"/>
<name>A0ABP5YNS8_9ACTN</name>
<evidence type="ECO:0000256" key="5">
    <source>
        <dbReference type="ARBA" id="ARBA00023098"/>
    </source>
</evidence>
<evidence type="ECO:0000313" key="10">
    <source>
        <dbReference type="EMBL" id="GAA2484480.1"/>
    </source>
</evidence>
<dbReference type="Pfam" id="PF00364">
    <property type="entry name" value="Biotin_lipoyl"/>
    <property type="match status" value="1"/>
</dbReference>
<comment type="function">
    <text evidence="8">This protein is a component of the acetyl coenzyme A carboxylase complex; first, biotin carboxylase catalyzes the carboxylation of the carrier protein and then the transcarboxylase transfers the carboxyl group to form malonyl-CoA.</text>
</comment>
<keyword evidence="5 8" id="KW-0443">Lipid metabolism</keyword>
<dbReference type="RefSeq" id="WP_344382881.1">
    <property type="nucleotide sequence ID" value="NZ_BAAATA010000009.1"/>
</dbReference>
<protein>
    <recommendedName>
        <fullName evidence="2 8">Biotin carboxyl carrier protein of acetyl-CoA carboxylase</fullName>
    </recommendedName>
</protein>
<dbReference type="InterPro" id="IPR001882">
    <property type="entry name" value="Biotin_BS"/>
</dbReference>
<keyword evidence="3 8" id="KW-0444">Lipid biosynthesis</keyword>
<dbReference type="CDD" id="cd06850">
    <property type="entry name" value="biotinyl_domain"/>
    <property type="match status" value="1"/>
</dbReference>
<dbReference type="PROSITE" id="PS00188">
    <property type="entry name" value="BIOTIN"/>
    <property type="match status" value="1"/>
</dbReference>
<evidence type="ECO:0000256" key="4">
    <source>
        <dbReference type="ARBA" id="ARBA00022832"/>
    </source>
</evidence>
<evidence type="ECO:0000256" key="3">
    <source>
        <dbReference type="ARBA" id="ARBA00022516"/>
    </source>
</evidence>
<feature type="domain" description="Lipoyl-binding" evidence="9">
    <location>
        <begin position="136"/>
        <end position="212"/>
    </location>
</feature>
<keyword evidence="6 8" id="KW-0275">Fatty acid biosynthesis</keyword>
<keyword evidence="4 8" id="KW-0276">Fatty acid metabolism</keyword>
<dbReference type="NCBIfam" id="TIGR00531">
    <property type="entry name" value="BCCP"/>
    <property type="match status" value="1"/>
</dbReference>
<keyword evidence="11" id="KW-1185">Reference proteome</keyword>
<evidence type="ECO:0000256" key="7">
    <source>
        <dbReference type="ARBA" id="ARBA00023267"/>
    </source>
</evidence>
<dbReference type="EMBL" id="BAAATA010000009">
    <property type="protein sequence ID" value="GAA2484480.1"/>
    <property type="molecule type" value="Genomic_DNA"/>
</dbReference>
<dbReference type="PRINTS" id="PR01071">
    <property type="entry name" value="ACOABIOTINCC"/>
</dbReference>